<organism evidence="1 2">
    <name type="scientific">Muricaecibacterium torontonense</name>
    <dbReference type="NCBI Taxonomy" id="3032871"/>
    <lineage>
        <taxon>Bacteria</taxon>
        <taxon>Bacillati</taxon>
        <taxon>Actinomycetota</taxon>
        <taxon>Coriobacteriia</taxon>
        <taxon>Coriobacteriales</taxon>
        <taxon>Atopobiaceae</taxon>
        <taxon>Muricaecibacterium</taxon>
    </lineage>
</organism>
<keyword evidence="2" id="KW-1185">Reference proteome</keyword>
<dbReference type="OrthoDB" id="3197460at2"/>
<protein>
    <recommendedName>
        <fullName evidence="3">DUF559 domain-containing protein</fullName>
    </recommendedName>
</protein>
<evidence type="ECO:0008006" key="3">
    <source>
        <dbReference type="Google" id="ProtNLM"/>
    </source>
</evidence>
<comment type="caution">
    <text evidence="1">The sequence shown here is derived from an EMBL/GenBank/DDBJ whole genome shotgun (WGS) entry which is preliminary data.</text>
</comment>
<dbReference type="EMBL" id="SRYE01000001">
    <property type="protein sequence ID" value="TGY63254.1"/>
    <property type="molecule type" value="Genomic_DNA"/>
</dbReference>
<evidence type="ECO:0000313" key="2">
    <source>
        <dbReference type="Proteomes" id="UP000310263"/>
    </source>
</evidence>
<sequence>MNAIVCDIVAWMYFASRLPATPLSAAQAQERISGASAMAACAKSVSTLGWWKSSLPWAHELLATPDTYDVPMHMLIGFNNRHGTQKRIAIHQFTQPVPDGFLWEIQPPQGLDSLQVVSPAGYLVLRSGQTNQTQLAMLVSILCGDFLCNPYQDNARYFRDVLCSTDTIDAVTAGISESMRGIKALKSVLPYVANGAHSPMETVIQLALSLPPRLGGCGLPVPELNAKLEVTGELSLLLGGSRYISPDGLWPARRVGYEYDSHQEHDSNPLQVEKDRRRRDVMERLGYQMVVFDRESCRNERMRNLCFERLAKLLKRPFDWSGAAQQKRRDLWNKLMTVGLCW</sequence>
<evidence type="ECO:0000313" key="1">
    <source>
        <dbReference type="EMBL" id="TGY63254.1"/>
    </source>
</evidence>
<proteinExistence type="predicted"/>
<dbReference type="Proteomes" id="UP000310263">
    <property type="component" value="Unassembled WGS sequence"/>
</dbReference>
<reference evidence="1 2" key="1">
    <citation type="submission" date="2019-04" db="EMBL/GenBank/DDBJ databases">
        <title>Microbes associate with the intestines of laboratory mice.</title>
        <authorList>
            <person name="Navarre W."/>
            <person name="Wong E."/>
            <person name="Huang K."/>
            <person name="Tropini C."/>
            <person name="Ng K."/>
            <person name="Yu B."/>
        </authorList>
    </citation>
    <scope>NUCLEOTIDE SEQUENCE [LARGE SCALE GENOMIC DNA]</scope>
    <source>
        <strain evidence="1 2">NM07_P-09</strain>
    </source>
</reference>
<accession>A0A4S2F783</accession>
<dbReference type="RefSeq" id="WP_136011881.1">
    <property type="nucleotide sequence ID" value="NZ_SRYE01000001.1"/>
</dbReference>
<name>A0A4S2F783_9ACTN</name>
<dbReference type="AlphaFoldDB" id="A0A4S2F783"/>
<gene>
    <name evidence="1" type="ORF">E5334_01770</name>
</gene>